<feature type="compositionally biased region" description="Polar residues" evidence="1">
    <location>
        <begin position="1"/>
        <end position="15"/>
    </location>
</feature>
<keyword evidence="3" id="KW-1185">Reference proteome</keyword>
<protein>
    <submittedName>
        <fullName evidence="2">Uncharacterized protein</fullName>
    </submittedName>
</protein>
<organism evidence="2 3">
    <name type="scientific">Cinchona calisaya</name>
    <dbReference type="NCBI Taxonomy" id="153742"/>
    <lineage>
        <taxon>Eukaryota</taxon>
        <taxon>Viridiplantae</taxon>
        <taxon>Streptophyta</taxon>
        <taxon>Embryophyta</taxon>
        <taxon>Tracheophyta</taxon>
        <taxon>Spermatophyta</taxon>
        <taxon>Magnoliopsida</taxon>
        <taxon>eudicotyledons</taxon>
        <taxon>Gunneridae</taxon>
        <taxon>Pentapetalae</taxon>
        <taxon>asterids</taxon>
        <taxon>lamiids</taxon>
        <taxon>Gentianales</taxon>
        <taxon>Rubiaceae</taxon>
        <taxon>Cinchonoideae</taxon>
        <taxon>Cinchoneae</taxon>
        <taxon>Cinchona</taxon>
    </lineage>
</organism>
<accession>A0ABD2ZCV5</accession>
<dbReference type="EMBL" id="JBJUIK010000010">
    <property type="protein sequence ID" value="KAL3516789.1"/>
    <property type="molecule type" value="Genomic_DNA"/>
</dbReference>
<feature type="compositionally biased region" description="Basic residues" evidence="1">
    <location>
        <begin position="79"/>
        <end position="93"/>
    </location>
</feature>
<name>A0ABD2ZCV5_9GENT</name>
<feature type="compositionally biased region" description="Basic and acidic residues" evidence="1">
    <location>
        <begin position="17"/>
        <end position="33"/>
    </location>
</feature>
<evidence type="ECO:0000313" key="2">
    <source>
        <dbReference type="EMBL" id="KAL3516789.1"/>
    </source>
</evidence>
<gene>
    <name evidence="2" type="ORF">ACH5RR_023691</name>
</gene>
<proteinExistence type="predicted"/>
<feature type="compositionally biased region" description="Polar residues" evidence="1">
    <location>
        <begin position="111"/>
        <end position="122"/>
    </location>
</feature>
<feature type="region of interest" description="Disordered" evidence="1">
    <location>
        <begin position="57"/>
        <end position="125"/>
    </location>
</feature>
<sequence>MKHASQQHPRQSQFQEYHGKEYDEPQSCRESHGLKPRTRYLAVKKLGVSIRIPFTIPLKAKSGDNKRNVSHNHSSLGKYRSKSSHLSRRRTKTRAQQLSGVISSMDKESTSHIPTSKRNPGYTSKVGANLCPTPIL</sequence>
<comment type="caution">
    <text evidence="2">The sequence shown here is derived from an EMBL/GenBank/DDBJ whole genome shotgun (WGS) entry which is preliminary data.</text>
</comment>
<dbReference type="Proteomes" id="UP001630127">
    <property type="component" value="Unassembled WGS sequence"/>
</dbReference>
<feature type="region of interest" description="Disordered" evidence="1">
    <location>
        <begin position="1"/>
        <end position="36"/>
    </location>
</feature>
<evidence type="ECO:0000256" key="1">
    <source>
        <dbReference type="SAM" id="MobiDB-lite"/>
    </source>
</evidence>
<reference evidence="2 3" key="1">
    <citation type="submission" date="2024-11" db="EMBL/GenBank/DDBJ databases">
        <title>A near-complete genome assembly of Cinchona calisaya.</title>
        <authorList>
            <person name="Lian D.C."/>
            <person name="Zhao X.W."/>
            <person name="Wei L."/>
        </authorList>
    </citation>
    <scope>NUCLEOTIDE SEQUENCE [LARGE SCALE GENOMIC DNA]</scope>
    <source>
        <tissue evidence="2">Nenye</tissue>
    </source>
</reference>
<evidence type="ECO:0000313" key="3">
    <source>
        <dbReference type="Proteomes" id="UP001630127"/>
    </source>
</evidence>
<dbReference type="AlphaFoldDB" id="A0ABD2ZCV5"/>